<dbReference type="GO" id="GO:0009424">
    <property type="term" value="C:bacterial-type flagellum hook"/>
    <property type="evidence" value="ECO:0007669"/>
    <property type="project" value="InterPro"/>
</dbReference>
<dbReference type="InterPro" id="IPR001444">
    <property type="entry name" value="Flag_bb_rod_N"/>
</dbReference>
<dbReference type="Pfam" id="PF00460">
    <property type="entry name" value="Flg_bb_rod"/>
    <property type="match status" value="1"/>
</dbReference>
<dbReference type="PANTHER" id="PTHR30033">
    <property type="entry name" value="FLAGELLAR HOOK-ASSOCIATED PROTEIN 1"/>
    <property type="match status" value="1"/>
</dbReference>
<reference evidence="11" key="1">
    <citation type="submission" date="2018-08" db="EMBL/GenBank/DDBJ databases">
        <authorList>
            <person name="Kim S.-J."/>
            <person name="Jung G.-Y."/>
        </authorList>
    </citation>
    <scope>NUCLEOTIDE SEQUENCE [LARGE SCALE GENOMIC DNA]</scope>
    <source>
        <strain evidence="11">GY_H</strain>
    </source>
</reference>
<evidence type="ECO:0000259" key="8">
    <source>
        <dbReference type="Pfam" id="PF06429"/>
    </source>
</evidence>
<evidence type="ECO:0000256" key="3">
    <source>
        <dbReference type="ARBA" id="ARBA00009677"/>
    </source>
</evidence>
<dbReference type="Pfam" id="PF22638">
    <property type="entry name" value="FlgK_D1"/>
    <property type="match status" value="1"/>
</dbReference>
<dbReference type="NCBIfam" id="TIGR02492">
    <property type="entry name" value="flgK_ends"/>
    <property type="match status" value="1"/>
</dbReference>
<dbReference type="SUPFAM" id="SSF64518">
    <property type="entry name" value="Phase 1 flagellin"/>
    <property type="match status" value="1"/>
</dbReference>
<evidence type="ECO:0000313" key="10">
    <source>
        <dbReference type="EMBL" id="RDV05180.1"/>
    </source>
</evidence>
<feature type="domain" description="Flagellar hook-associated protein FlgK helical" evidence="9">
    <location>
        <begin position="90"/>
        <end position="329"/>
    </location>
</feature>
<dbReference type="EMBL" id="QRGO01000001">
    <property type="protein sequence ID" value="RDV05180.1"/>
    <property type="molecule type" value="Genomic_DNA"/>
</dbReference>
<keyword evidence="10" id="KW-0966">Cell projection</keyword>
<dbReference type="PANTHER" id="PTHR30033:SF1">
    <property type="entry name" value="FLAGELLAR HOOK-ASSOCIATED PROTEIN 1"/>
    <property type="match status" value="1"/>
</dbReference>
<dbReference type="GO" id="GO:0005198">
    <property type="term" value="F:structural molecule activity"/>
    <property type="evidence" value="ECO:0007669"/>
    <property type="project" value="InterPro"/>
</dbReference>
<dbReference type="GO" id="GO:0044780">
    <property type="term" value="P:bacterial-type flagellum assembly"/>
    <property type="evidence" value="ECO:0007669"/>
    <property type="project" value="InterPro"/>
</dbReference>
<protein>
    <recommendedName>
        <fullName evidence="4">Flagellar hook-associated protein 1</fullName>
    </recommendedName>
</protein>
<evidence type="ECO:0000256" key="2">
    <source>
        <dbReference type="ARBA" id="ARBA00004613"/>
    </source>
</evidence>
<keyword evidence="10" id="KW-0282">Flagellum</keyword>
<evidence type="ECO:0000259" key="7">
    <source>
        <dbReference type="Pfam" id="PF00460"/>
    </source>
</evidence>
<feature type="domain" description="Flagellar basal-body/hook protein C-terminal" evidence="8">
    <location>
        <begin position="577"/>
        <end position="621"/>
    </location>
</feature>
<feature type="domain" description="Flagellar basal body rod protein N-terminal" evidence="7">
    <location>
        <begin position="13"/>
        <end position="36"/>
    </location>
</feature>
<evidence type="ECO:0000256" key="6">
    <source>
        <dbReference type="ARBA" id="ARBA00023143"/>
    </source>
</evidence>
<evidence type="ECO:0000256" key="1">
    <source>
        <dbReference type="ARBA" id="ARBA00004117"/>
    </source>
</evidence>
<evidence type="ECO:0000259" key="9">
    <source>
        <dbReference type="Pfam" id="PF22638"/>
    </source>
</evidence>
<dbReference type="RefSeq" id="WP_115517207.1">
    <property type="nucleotide sequence ID" value="NZ_QRGO01000001.1"/>
</dbReference>
<comment type="similarity">
    <text evidence="3">Belongs to the flagella basal body rod proteins family.</text>
</comment>
<organism evidence="10 11">
    <name type="scientific">Undibacter mobilis</name>
    <dbReference type="NCBI Taxonomy" id="2292256"/>
    <lineage>
        <taxon>Bacteria</taxon>
        <taxon>Pseudomonadati</taxon>
        <taxon>Pseudomonadota</taxon>
        <taxon>Alphaproteobacteria</taxon>
        <taxon>Hyphomicrobiales</taxon>
        <taxon>Nitrobacteraceae</taxon>
        <taxon>Undibacter</taxon>
    </lineage>
</organism>
<evidence type="ECO:0000256" key="5">
    <source>
        <dbReference type="ARBA" id="ARBA00022525"/>
    </source>
</evidence>
<dbReference type="Proteomes" id="UP000263993">
    <property type="component" value="Unassembled WGS sequence"/>
</dbReference>
<evidence type="ECO:0000256" key="4">
    <source>
        <dbReference type="ARBA" id="ARBA00016244"/>
    </source>
</evidence>
<keyword evidence="5" id="KW-0964">Secreted</keyword>
<evidence type="ECO:0000313" key="11">
    <source>
        <dbReference type="Proteomes" id="UP000263993"/>
    </source>
</evidence>
<proteinExistence type="inferred from homology"/>
<comment type="caution">
    <text evidence="10">The sequence shown here is derived from an EMBL/GenBank/DDBJ whole genome shotgun (WGS) entry which is preliminary data.</text>
</comment>
<comment type="subcellular location">
    <subcellularLocation>
        <location evidence="1">Bacterial flagellum basal body</location>
    </subcellularLocation>
    <subcellularLocation>
        <location evidence="2">Secreted</location>
    </subcellularLocation>
</comment>
<accession>A0A371BC92</accession>
<dbReference type="OrthoDB" id="7181295at2"/>
<dbReference type="InterPro" id="IPR053927">
    <property type="entry name" value="FlgK_helical"/>
</dbReference>
<dbReference type="GO" id="GO:0009425">
    <property type="term" value="C:bacterial-type flagellum basal body"/>
    <property type="evidence" value="ECO:0007669"/>
    <property type="project" value="UniProtKB-SubCell"/>
</dbReference>
<gene>
    <name evidence="10" type="primary">flgK</name>
    <name evidence="10" type="ORF">DXH78_11755</name>
</gene>
<name>A0A371BC92_9BRAD</name>
<dbReference type="GO" id="GO:0005576">
    <property type="term" value="C:extracellular region"/>
    <property type="evidence" value="ECO:0007669"/>
    <property type="project" value="UniProtKB-SubCell"/>
</dbReference>
<keyword evidence="11" id="KW-1185">Reference proteome</keyword>
<dbReference type="InterPro" id="IPR010930">
    <property type="entry name" value="Flg_bb/hook_C_dom"/>
</dbReference>
<dbReference type="Pfam" id="PF06429">
    <property type="entry name" value="Flg_bbr_C"/>
    <property type="match status" value="1"/>
</dbReference>
<dbReference type="InterPro" id="IPR002371">
    <property type="entry name" value="FlgK"/>
</dbReference>
<sequence length="621" mass="64185">MSLSQALISSIAGLNTTQSNLALVSANVANAGTPGYVRKTANQVATAANGTAVGVRTVSVQRELDSYVQRQLRTENSGASYASIRAQFYNQLQSVYGQPGSATALDTVYNNFTSSLQTLASSPDDASAQAGVVGTARLLAEQLNSMTSQIQSLRNAAELGLSDSVSQANDAMQHIASINSQLSGVGTIDSSAALLLDQRDAYIDKLSKLMDINVVPGDRNQVTVFTNSGVQLVSRTASTLGFDATGSVSANTTWNADPDKRGVGTLTLTSANGSTVDLIQTNAIRSGEIAGYLQMRDQDLVQAQTQLDAFAAVMSSALSNTTTQGTAVTSGAQSGFDVDISGLSAGNTITINYTDGLTHTPRTLTLMRVDDPKALPLPNDATANPNDRVVGIDFSGGMSTVFGQIASAISSTGMVASNPSGSTLRILNDGPGNIVTVNGVSTTKTATSLTGGGSQMPFFTDGSSVYSGAIDGRGSQLTGLAGRISVNVGLIASPSALVKYTSGVASGDSTRPDFLYKQLSSSTQLFPSGTGIGTTAAPFSGSMSTYLRQVISVQGQNADAAANLKQGQDVVQNALRQRFDDASSVNIDQEMANLLTLQNAYSANARVLSAVKDMLDTLMKL</sequence>
<keyword evidence="10" id="KW-0969">Cilium</keyword>
<keyword evidence="6" id="KW-0975">Bacterial flagellum</keyword>
<dbReference type="PRINTS" id="PR01005">
    <property type="entry name" value="FLGHOOKAP1"/>
</dbReference>
<dbReference type="AlphaFoldDB" id="A0A371BC92"/>